<sequence>MISINVAYPSQVLVFAGKSWIRRSRGCQTRIEPYRPSIRGSRIPVLSRRPRIRTQAAEGEIVNAHDIMTTDVLSVTPGAGVRDIALLLLRNGISAVPVVDGAGVPIGMVSEGDLIGRKDAERQARRDWWLTLFAEGEALHPDFLATVQASPQTAADVMSSPIVTVDENTPVAEIARILSDHGFKRVPVLREGRMVGIVSRADLVRAMASENQGAAAAAHTSRAPREPTPVPRHDKPDATPAPDRGPPSAAPGAQADALTARHFRHLAEDFKEMQLRQRQESRLADTTKRRQRMRALLDEHISNEGWRTLLQHAHQAAERGQTEFLLLRFPSQLCSDGGRAINVAEKGWPKTLRGEAAEIYLWWEQDLKPEGFHLSARVLDFPGGMPGDIGLFVAWGE</sequence>
<dbReference type="SUPFAM" id="SSF54631">
    <property type="entry name" value="CBS-domain pair"/>
    <property type="match status" value="1"/>
</dbReference>
<feature type="region of interest" description="Disordered" evidence="3">
    <location>
        <begin position="212"/>
        <end position="255"/>
    </location>
</feature>
<dbReference type="Pfam" id="PF00571">
    <property type="entry name" value="CBS"/>
    <property type="match status" value="2"/>
</dbReference>
<evidence type="ECO:0000259" key="4">
    <source>
        <dbReference type="PROSITE" id="PS51371"/>
    </source>
</evidence>
<evidence type="ECO:0000256" key="3">
    <source>
        <dbReference type="SAM" id="MobiDB-lite"/>
    </source>
</evidence>
<dbReference type="AlphaFoldDB" id="A0A5J6MG07"/>
<dbReference type="PANTHER" id="PTHR43080:SF26">
    <property type="entry name" value="REGULATORY PROTEIN"/>
    <property type="match status" value="1"/>
</dbReference>
<protein>
    <recommendedName>
        <fullName evidence="4">CBS domain-containing protein</fullName>
    </recommendedName>
</protein>
<dbReference type="Gene3D" id="3.10.580.10">
    <property type="entry name" value="CBS-domain"/>
    <property type="match status" value="1"/>
</dbReference>
<evidence type="ECO:0000256" key="2">
    <source>
        <dbReference type="PROSITE-ProRule" id="PRU00703"/>
    </source>
</evidence>
<feature type="domain" description="CBS" evidence="4">
    <location>
        <begin position="158"/>
        <end position="213"/>
    </location>
</feature>
<reference evidence="5 6" key="1">
    <citation type="submission" date="2019-08" db="EMBL/GenBank/DDBJ databases">
        <title>Hyperibacter terrae gen. nov., sp. nov. and Hyperibacter viscosus sp. nov., two new members in the family Rhodospirillaceae isolated from the rhizosphere of Hypericum perforatum.</title>
        <authorList>
            <person name="Noviana Z."/>
        </authorList>
    </citation>
    <scope>NUCLEOTIDE SEQUENCE [LARGE SCALE GENOMIC DNA]</scope>
    <source>
        <strain evidence="5 6">R5913</strain>
    </source>
</reference>
<dbReference type="EMBL" id="CP042906">
    <property type="protein sequence ID" value="QEX16408.1"/>
    <property type="molecule type" value="Genomic_DNA"/>
</dbReference>
<dbReference type="CDD" id="cd04586">
    <property type="entry name" value="CBS_pair_BON_assoc"/>
    <property type="match status" value="1"/>
</dbReference>
<dbReference type="KEGG" id="htq:FRZ44_17010"/>
<dbReference type="InterPro" id="IPR046342">
    <property type="entry name" value="CBS_dom_sf"/>
</dbReference>
<evidence type="ECO:0000313" key="6">
    <source>
        <dbReference type="Proteomes" id="UP000326202"/>
    </source>
</evidence>
<dbReference type="InterPro" id="IPR000644">
    <property type="entry name" value="CBS_dom"/>
</dbReference>
<dbReference type="PANTHER" id="PTHR43080">
    <property type="entry name" value="CBS DOMAIN-CONTAINING PROTEIN CBSX3, MITOCHONDRIAL"/>
    <property type="match status" value="1"/>
</dbReference>
<dbReference type="InterPro" id="IPR051257">
    <property type="entry name" value="Diverse_CBS-Domain"/>
</dbReference>
<dbReference type="Proteomes" id="UP000326202">
    <property type="component" value="Chromosome"/>
</dbReference>
<dbReference type="SMART" id="SM00116">
    <property type="entry name" value="CBS"/>
    <property type="match status" value="2"/>
</dbReference>
<accession>A0A5J6MG07</accession>
<organism evidence="5 6">
    <name type="scientific">Hypericibacter terrae</name>
    <dbReference type="NCBI Taxonomy" id="2602015"/>
    <lineage>
        <taxon>Bacteria</taxon>
        <taxon>Pseudomonadati</taxon>
        <taxon>Pseudomonadota</taxon>
        <taxon>Alphaproteobacteria</taxon>
        <taxon>Rhodospirillales</taxon>
        <taxon>Dongiaceae</taxon>
        <taxon>Hypericibacter</taxon>
    </lineage>
</organism>
<gene>
    <name evidence="5" type="ORF">FRZ44_17010</name>
</gene>
<evidence type="ECO:0000313" key="5">
    <source>
        <dbReference type="EMBL" id="QEX16408.1"/>
    </source>
</evidence>
<dbReference type="PROSITE" id="PS51371">
    <property type="entry name" value="CBS"/>
    <property type="match status" value="2"/>
</dbReference>
<proteinExistence type="predicted"/>
<evidence type="ECO:0000256" key="1">
    <source>
        <dbReference type="ARBA" id="ARBA00023122"/>
    </source>
</evidence>
<keyword evidence="6" id="KW-1185">Reference proteome</keyword>
<feature type="domain" description="CBS" evidence="4">
    <location>
        <begin position="68"/>
        <end position="125"/>
    </location>
</feature>
<keyword evidence="1 2" id="KW-0129">CBS domain</keyword>
<name>A0A5J6MG07_9PROT</name>
<dbReference type="RefSeq" id="WP_225308601.1">
    <property type="nucleotide sequence ID" value="NZ_CP042906.1"/>
</dbReference>